<keyword evidence="9" id="KW-1185">Reference proteome</keyword>
<feature type="binding site" evidence="7">
    <location>
        <position position="116"/>
    </location>
    <ligand>
        <name>ATP</name>
        <dbReference type="ChEBI" id="CHEBI:30616"/>
    </ligand>
</feature>
<proteinExistence type="inferred from homology"/>
<comment type="cofactor">
    <cofactor evidence="7">
        <name>Mg(2+)</name>
        <dbReference type="ChEBI" id="CHEBI:18420"/>
    </cofactor>
    <text evidence="7">Binds 1 Mg(2+) ion per subunit.</text>
</comment>
<dbReference type="Proteomes" id="UP001595752">
    <property type="component" value="Unassembled WGS sequence"/>
</dbReference>
<evidence type="ECO:0000256" key="7">
    <source>
        <dbReference type="HAMAP-Rule" id="MF_00109"/>
    </source>
</evidence>
<dbReference type="Gene3D" id="3.40.50.300">
    <property type="entry name" value="P-loop containing nucleotide triphosphate hydrolases"/>
    <property type="match status" value="1"/>
</dbReference>
<comment type="similarity">
    <text evidence="7">Belongs to the shikimate kinase family.</text>
</comment>
<comment type="pathway">
    <text evidence="7">Metabolic intermediate biosynthesis; chorismate biosynthesis; chorismate from D-erythrose 4-phosphate and phosphoenolpyruvate: step 5/7.</text>
</comment>
<evidence type="ECO:0000256" key="6">
    <source>
        <dbReference type="ARBA" id="ARBA00023141"/>
    </source>
</evidence>
<keyword evidence="5 7" id="KW-0067">ATP-binding</keyword>
<keyword evidence="1 7" id="KW-0028">Amino-acid biosynthesis</keyword>
<evidence type="ECO:0000256" key="3">
    <source>
        <dbReference type="ARBA" id="ARBA00022741"/>
    </source>
</evidence>
<evidence type="ECO:0000256" key="5">
    <source>
        <dbReference type="ARBA" id="ARBA00022840"/>
    </source>
</evidence>
<dbReference type="PRINTS" id="PR01100">
    <property type="entry name" value="SHIKIMTKNASE"/>
</dbReference>
<evidence type="ECO:0000313" key="9">
    <source>
        <dbReference type="Proteomes" id="UP001595752"/>
    </source>
</evidence>
<dbReference type="SUPFAM" id="SSF52540">
    <property type="entry name" value="P-loop containing nucleoside triphosphate hydrolases"/>
    <property type="match status" value="1"/>
</dbReference>
<comment type="caution">
    <text evidence="8">The sequence shown here is derived from an EMBL/GenBank/DDBJ whole genome shotgun (WGS) entry which is preliminary data.</text>
</comment>
<dbReference type="GO" id="GO:0004765">
    <property type="term" value="F:shikimate kinase activity"/>
    <property type="evidence" value="ECO:0007669"/>
    <property type="project" value="UniProtKB-EC"/>
</dbReference>
<comment type="subcellular location">
    <subcellularLocation>
        <location evidence="7">Cytoplasm</location>
    </subcellularLocation>
</comment>
<feature type="binding site" evidence="7">
    <location>
        <position position="57"/>
    </location>
    <ligand>
        <name>substrate</name>
    </ligand>
</feature>
<evidence type="ECO:0000313" key="8">
    <source>
        <dbReference type="EMBL" id="MFC3882896.1"/>
    </source>
</evidence>
<keyword evidence="2 7" id="KW-0808">Transferase</keyword>
<organism evidence="8 9">
    <name type="scientific">Bacillus songklensis</name>
    <dbReference type="NCBI Taxonomy" id="1069116"/>
    <lineage>
        <taxon>Bacteria</taxon>
        <taxon>Bacillati</taxon>
        <taxon>Bacillota</taxon>
        <taxon>Bacilli</taxon>
        <taxon>Bacillales</taxon>
        <taxon>Bacillaceae</taxon>
        <taxon>Bacillus</taxon>
    </lineage>
</organism>
<keyword evidence="3 7" id="KW-0547">Nucleotide-binding</keyword>
<protein>
    <recommendedName>
        <fullName evidence="7">Shikimate kinase</fullName>
        <shortName evidence="7">SK</shortName>
        <ecNumber evidence="7">2.7.1.71</ecNumber>
    </recommendedName>
</protein>
<comment type="subunit">
    <text evidence="7">Monomer.</text>
</comment>
<comment type="function">
    <text evidence="7">Catalyzes the specific phosphorylation of the 3-hydroxyl group of shikimic acid using ATP as a cosubstrate.</text>
</comment>
<feature type="binding site" evidence="7">
    <location>
        <position position="33"/>
    </location>
    <ligand>
        <name>substrate</name>
    </ligand>
</feature>
<dbReference type="HAMAP" id="MF_00109">
    <property type="entry name" value="Shikimate_kinase"/>
    <property type="match status" value="1"/>
</dbReference>
<evidence type="ECO:0000256" key="2">
    <source>
        <dbReference type="ARBA" id="ARBA00022679"/>
    </source>
</evidence>
<evidence type="ECO:0000256" key="1">
    <source>
        <dbReference type="ARBA" id="ARBA00022605"/>
    </source>
</evidence>
<feature type="binding site" evidence="7">
    <location>
        <begin position="11"/>
        <end position="16"/>
    </location>
    <ligand>
        <name>ATP</name>
        <dbReference type="ChEBI" id="CHEBI:30616"/>
    </ligand>
</feature>
<sequence>MKALYLVGFMGSGKTTVGAELARRLNVPVVDTDHYIEQQTGRTINDIFAEEGEEKFRLFETAVLEQLPTNDIIITTGGGLFMKEENRRWMKEGGTVIYLHCDFKEIWARLQDDHTRPLLHHQNFEKAKALYEWRQPFYEQADITIHTTGKQVDHVCEEILSLIKDEAPRT</sequence>
<evidence type="ECO:0000256" key="4">
    <source>
        <dbReference type="ARBA" id="ARBA00022777"/>
    </source>
</evidence>
<dbReference type="Pfam" id="PF01202">
    <property type="entry name" value="SKI"/>
    <property type="match status" value="1"/>
</dbReference>
<dbReference type="PANTHER" id="PTHR21087:SF16">
    <property type="entry name" value="SHIKIMATE KINASE 1, CHLOROPLASTIC"/>
    <property type="match status" value="1"/>
</dbReference>
<feature type="binding site" evidence="7">
    <location>
        <position position="78"/>
    </location>
    <ligand>
        <name>substrate</name>
    </ligand>
</feature>
<dbReference type="InterPro" id="IPR027417">
    <property type="entry name" value="P-loop_NTPase"/>
</dbReference>
<feature type="binding site" evidence="7">
    <location>
        <position position="134"/>
    </location>
    <ligand>
        <name>substrate</name>
    </ligand>
</feature>
<keyword evidence="6 7" id="KW-0057">Aromatic amino acid biosynthesis</keyword>
<dbReference type="InterPro" id="IPR000623">
    <property type="entry name" value="Shikimate_kinase/TSH1"/>
</dbReference>
<reference evidence="9" key="1">
    <citation type="journal article" date="2019" name="Int. J. Syst. Evol. Microbiol.">
        <title>The Global Catalogue of Microorganisms (GCM) 10K type strain sequencing project: providing services to taxonomists for standard genome sequencing and annotation.</title>
        <authorList>
            <consortium name="The Broad Institute Genomics Platform"/>
            <consortium name="The Broad Institute Genome Sequencing Center for Infectious Disease"/>
            <person name="Wu L."/>
            <person name="Ma J."/>
        </authorList>
    </citation>
    <scope>NUCLEOTIDE SEQUENCE [LARGE SCALE GENOMIC DNA]</scope>
    <source>
        <strain evidence="9">CCUG 61889</strain>
    </source>
</reference>
<keyword evidence="7" id="KW-0460">Magnesium</keyword>
<dbReference type="EC" id="2.7.1.71" evidence="7"/>
<gene>
    <name evidence="7" type="primary">aroK</name>
    <name evidence="8" type="ORF">ACFOU2_04995</name>
</gene>
<dbReference type="EMBL" id="JBHRZT010000020">
    <property type="protein sequence ID" value="MFC3882896.1"/>
    <property type="molecule type" value="Genomic_DNA"/>
</dbReference>
<comment type="caution">
    <text evidence="7">Lacks conserved residue(s) required for the propagation of feature annotation.</text>
</comment>
<dbReference type="PANTHER" id="PTHR21087">
    <property type="entry name" value="SHIKIMATE KINASE"/>
    <property type="match status" value="1"/>
</dbReference>
<keyword evidence="7" id="KW-0479">Metal-binding</keyword>
<name>A0ABV8AY40_9BACI</name>
<keyword evidence="7" id="KW-0963">Cytoplasm</keyword>
<dbReference type="RefSeq" id="WP_377912776.1">
    <property type="nucleotide sequence ID" value="NZ_JBHRZT010000020.1"/>
</dbReference>
<accession>A0ABV8AY40</accession>
<keyword evidence="4 7" id="KW-0418">Kinase</keyword>
<dbReference type="CDD" id="cd00464">
    <property type="entry name" value="SK"/>
    <property type="match status" value="1"/>
</dbReference>
<comment type="catalytic activity">
    <reaction evidence="7">
        <text>shikimate + ATP = 3-phosphoshikimate + ADP + H(+)</text>
        <dbReference type="Rhea" id="RHEA:13121"/>
        <dbReference type="ChEBI" id="CHEBI:15378"/>
        <dbReference type="ChEBI" id="CHEBI:30616"/>
        <dbReference type="ChEBI" id="CHEBI:36208"/>
        <dbReference type="ChEBI" id="CHEBI:145989"/>
        <dbReference type="ChEBI" id="CHEBI:456216"/>
        <dbReference type="EC" id="2.7.1.71"/>
    </reaction>
</comment>
<dbReference type="InterPro" id="IPR031322">
    <property type="entry name" value="Shikimate/glucono_kinase"/>
</dbReference>
<feature type="binding site" evidence="7">
    <location>
        <position position="15"/>
    </location>
    <ligand>
        <name>Mg(2+)</name>
        <dbReference type="ChEBI" id="CHEBI:18420"/>
    </ligand>
</feature>